<evidence type="ECO:0000256" key="2">
    <source>
        <dbReference type="ARBA" id="ARBA00022692"/>
    </source>
</evidence>
<evidence type="ECO:0000256" key="3">
    <source>
        <dbReference type="ARBA" id="ARBA00022989"/>
    </source>
</evidence>
<dbReference type="InterPro" id="IPR032808">
    <property type="entry name" value="DoxX"/>
</dbReference>
<name>A0A1H5VAR1_9ACTN</name>
<keyword evidence="7" id="KW-1185">Reference proteome</keyword>
<keyword evidence="4" id="KW-0472">Membrane</keyword>
<dbReference type="EMBL" id="FNVO01000002">
    <property type="protein sequence ID" value="SEF83517.1"/>
    <property type="molecule type" value="Genomic_DNA"/>
</dbReference>
<evidence type="ECO:0000256" key="1">
    <source>
        <dbReference type="ARBA" id="ARBA00004141"/>
    </source>
</evidence>
<sequence>MQPIRIVARPLVATHFIVSGLETLRDPRPRAEQMAPSLKSIADRLDWLPSKDPETLVRIQGAIGVGAGTLLALGKFKRLSTLLLAASLVPAVLTEHQYWTEDDPERRETQRSLLLLKGGLLGALLMVATEPRRGQRLAALRRQAHDARTVAAVQSKALRKQAKSELRHTRREAAHQVGQARREAARQVRQARREAVRKVRR</sequence>
<comment type="subcellular location">
    <subcellularLocation>
        <location evidence="1">Membrane</location>
        <topology evidence="1">Multi-pass membrane protein</topology>
    </subcellularLocation>
</comment>
<dbReference type="OrthoDB" id="329282at2"/>
<evidence type="ECO:0000256" key="4">
    <source>
        <dbReference type="ARBA" id="ARBA00023136"/>
    </source>
</evidence>
<evidence type="ECO:0000313" key="6">
    <source>
        <dbReference type="EMBL" id="SEF83517.1"/>
    </source>
</evidence>
<keyword evidence="3" id="KW-1133">Transmembrane helix</keyword>
<dbReference type="Pfam" id="PF07681">
    <property type="entry name" value="DoxX"/>
    <property type="match status" value="1"/>
</dbReference>
<protein>
    <submittedName>
        <fullName evidence="6">Uncharacterized membrane protein YphA, DoxX/SURF4 family</fullName>
    </submittedName>
</protein>
<dbReference type="GO" id="GO:0016020">
    <property type="term" value="C:membrane"/>
    <property type="evidence" value="ECO:0007669"/>
    <property type="project" value="UniProtKB-SubCell"/>
</dbReference>
<proteinExistence type="predicted"/>
<dbReference type="Proteomes" id="UP000236723">
    <property type="component" value="Unassembled WGS sequence"/>
</dbReference>
<reference evidence="7" key="1">
    <citation type="submission" date="2016-10" db="EMBL/GenBank/DDBJ databases">
        <authorList>
            <person name="Varghese N."/>
            <person name="Submissions S."/>
        </authorList>
    </citation>
    <scope>NUCLEOTIDE SEQUENCE [LARGE SCALE GENOMIC DNA]</scope>
    <source>
        <strain evidence="7">DSM 43163</strain>
    </source>
</reference>
<evidence type="ECO:0000313" key="7">
    <source>
        <dbReference type="Proteomes" id="UP000236723"/>
    </source>
</evidence>
<feature type="region of interest" description="Disordered" evidence="5">
    <location>
        <begin position="163"/>
        <end position="201"/>
    </location>
</feature>
<keyword evidence="2" id="KW-0812">Transmembrane</keyword>
<dbReference type="AlphaFoldDB" id="A0A1H5VAR1"/>
<evidence type="ECO:0000256" key="5">
    <source>
        <dbReference type="SAM" id="MobiDB-lite"/>
    </source>
</evidence>
<dbReference type="RefSeq" id="WP_103936502.1">
    <property type="nucleotide sequence ID" value="NZ_FNVO01000002.1"/>
</dbReference>
<accession>A0A1H5VAR1</accession>
<organism evidence="6 7">
    <name type="scientific">Thermomonospora echinospora</name>
    <dbReference type="NCBI Taxonomy" id="1992"/>
    <lineage>
        <taxon>Bacteria</taxon>
        <taxon>Bacillati</taxon>
        <taxon>Actinomycetota</taxon>
        <taxon>Actinomycetes</taxon>
        <taxon>Streptosporangiales</taxon>
        <taxon>Thermomonosporaceae</taxon>
        <taxon>Thermomonospora</taxon>
    </lineage>
</organism>
<gene>
    <name evidence="6" type="ORF">SAMN04489712_102210</name>
</gene>